<keyword evidence="4 7" id="KW-0547">Nucleotide-binding</keyword>
<proteinExistence type="inferred from homology"/>
<gene>
    <name evidence="7" type="primary">nadE</name>
    <name evidence="11" type="ordered locus">PMT_1461</name>
</gene>
<feature type="binding site" evidence="7">
    <location>
        <begin position="319"/>
        <end position="326"/>
    </location>
    <ligand>
        <name>ATP</name>
        <dbReference type="ChEBI" id="CHEBI:30616"/>
    </ligand>
</feature>
<feature type="binding site" evidence="7">
    <location>
        <position position="555"/>
    </location>
    <ligand>
        <name>deamido-NAD(+)</name>
        <dbReference type="ChEBI" id="CHEBI:58437"/>
        <note>ligand shared between two neighboring subunits</note>
    </ligand>
</feature>
<dbReference type="HAMAP" id="MF_02090">
    <property type="entry name" value="NadE_glutamine_dep"/>
    <property type="match status" value="1"/>
</dbReference>
<protein>
    <recommendedName>
        <fullName evidence="7 8">Glutamine-dependent NAD(+) synthetase</fullName>
        <ecNumber evidence="7 8">6.3.5.1</ecNumber>
    </recommendedName>
    <alternativeName>
        <fullName evidence="7 8">NAD(+) synthase [glutamine-hydrolyzing]</fullName>
    </alternativeName>
</protein>
<dbReference type="UniPathway" id="UPA00253">
    <property type="reaction ID" value="UER00334"/>
</dbReference>
<comment type="function">
    <text evidence="7">Catalyzes the ATP-dependent amidation of deamido-NAD to form NAD. Uses L-glutamine as a nitrogen source.</text>
</comment>
<keyword evidence="5 7" id="KW-0067">ATP-binding</keyword>
<dbReference type="InterPro" id="IPR014445">
    <property type="entry name" value="Gln-dep_NAD_synthase"/>
</dbReference>
<evidence type="ECO:0000313" key="12">
    <source>
        <dbReference type="Proteomes" id="UP000001423"/>
    </source>
</evidence>
<dbReference type="Gene3D" id="3.60.110.10">
    <property type="entry name" value="Carbon-nitrogen hydrolase"/>
    <property type="match status" value="1"/>
</dbReference>
<comment type="similarity">
    <text evidence="2 7 8">In the C-terminal section; belongs to the NAD synthetase family.</text>
</comment>
<dbReference type="InterPro" id="IPR003010">
    <property type="entry name" value="C-N_Hydrolase"/>
</dbReference>
<feature type="active site" description="Nucleophile; for glutaminase activity" evidence="7">
    <location>
        <position position="173"/>
    </location>
</feature>
<dbReference type="InterPro" id="IPR022310">
    <property type="entry name" value="NAD/GMP_synthase"/>
</dbReference>
<dbReference type="GO" id="GO:0004359">
    <property type="term" value="F:glutaminase activity"/>
    <property type="evidence" value="ECO:0007669"/>
    <property type="project" value="InterPro"/>
</dbReference>
<dbReference type="PIRSF" id="PIRSF006630">
    <property type="entry name" value="NADS_GAT"/>
    <property type="match status" value="1"/>
</dbReference>
<feature type="active site" description="For glutaminase activity" evidence="7">
    <location>
        <position position="133"/>
    </location>
</feature>
<evidence type="ECO:0000256" key="9">
    <source>
        <dbReference type="RuleBase" id="RU003811"/>
    </source>
</evidence>
<dbReference type="FunFam" id="3.40.50.620:FF:000106">
    <property type="entry name" value="Glutamine-dependent NAD(+) synthetase"/>
    <property type="match status" value="1"/>
</dbReference>
<dbReference type="PROSITE" id="PS50263">
    <property type="entry name" value="CN_HYDROLASE"/>
    <property type="match status" value="1"/>
</dbReference>
<dbReference type="NCBIfam" id="NF010588">
    <property type="entry name" value="PRK13981.1"/>
    <property type="match status" value="1"/>
</dbReference>
<dbReference type="SUPFAM" id="SSF56317">
    <property type="entry name" value="Carbon-nitrogen hydrolase"/>
    <property type="match status" value="1"/>
</dbReference>
<evidence type="ECO:0000256" key="8">
    <source>
        <dbReference type="PIRNR" id="PIRNR006630"/>
    </source>
</evidence>
<dbReference type="EC" id="6.3.5.1" evidence="7 8"/>
<organism evidence="11 12">
    <name type="scientific">Prochlorococcus marinus (strain MIT 9313)</name>
    <dbReference type="NCBI Taxonomy" id="74547"/>
    <lineage>
        <taxon>Bacteria</taxon>
        <taxon>Bacillati</taxon>
        <taxon>Cyanobacteriota</taxon>
        <taxon>Cyanophyceae</taxon>
        <taxon>Synechococcales</taxon>
        <taxon>Prochlorococcaceae</taxon>
        <taxon>Prochlorococcus</taxon>
    </lineage>
</organism>
<dbReference type="HOGENOM" id="CLU_022313_2_0_3"/>
<comment type="caution">
    <text evidence="7">Lacks conserved residue(s) required for the propagation of feature annotation.</text>
</comment>
<keyword evidence="11" id="KW-0378">Hydrolase</keyword>
<dbReference type="InterPro" id="IPR003694">
    <property type="entry name" value="NAD_synthase"/>
</dbReference>
<evidence type="ECO:0000313" key="11">
    <source>
        <dbReference type="EMBL" id="CAE21636.1"/>
    </source>
</evidence>
<sequence length="581" mass="62932">MAIGSGTQPLRPRHQSLMRLALAQLNPLVGDLAGNGEKILAACREAADLGADLVLTPELSLWGYPPRDLLLSHNHLVQQSDVLNKMASILAREVPDLAVLVGLAEQAHDPQLPQLFNALALIKSSQWQVVARKQLLPIYDVFDEKRYFRPAGTPAVLEFERDGRRWRLGLTICEDLWVEEALQGKRIAGPDPIAALLPQNIDLLLNLSASPFSQSKELLRQRLAARAAQRLSAPVIYVNQVGGNDELVFDGASFVVDEHAELALQLPSCREALAIWDATSTATHLDIPTIEPLEKLFRALVLGVRDYAGKCGFKRALLGLSGGIDSALVAVIAAAAVGADQVTSLLMPSPWSSAGSIDDALALAKRLGMATHTVSIATLMTNFEAALIPPLGKPPEGVTAENLQSRIRGTLLMALANQQDQLLLSTGNKSELAVGYCTLYGDMNGGLAVIGDVYKTNVFRLCDWLDSPAAETCRKEVGLPTKGELIGTTIRQKPPSAELRPNQRDSDSLPDYALLDPLLKALIEERLSTEQLVSRGHDPALIGRVQQLLRRAEFKRRQAPPLLKVSSQAFGSGWRLPIAAE</sequence>
<dbReference type="AlphaFoldDB" id="Q7V5T3"/>
<comment type="catalytic activity">
    <reaction evidence="7 8">
        <text>deamido-NAD(+) + L-glutamine + ATP + H2O = L-glutamate + AMP + diphosphate + NAD(+) + H(+)</text>
        <dbReference type="Rhea" id="RHEA:24384"/>
        <dbReference type="ChEBI" id="CHEBI:15377"/>
        <dbReference type="ChEBI" id="CHEBI:15378"/>
        <dbReference type="ChEBI" id="CHEBI:29985"/>
        <dbReference type="ChEBI" id="CHEBI:30616"/>
        <dbReference type="ChEBI" id="CHEBI:33019"/>
        <dbReference type="ChEBI" id="CHEBI:57540"/>
        <dbReference type="ChEBI" id="CHEBI:58359"/>
        <dbReference type="ChEBI" id="CHEBI:58437"/>
        <dbReference type="ChEBI" id="CHEBI:456215"/>
        <dbReference type="EC" id="6.3.5.1"/>
    </reaction>
</comment>
<evidence type="ECO:0000256" key="2">
    <source>
        <dbReference type="ARBA" id="ARBA00007145"/>
    </source>
</evidence>
<evidence type="ECO:0000256" key="7">
    <source>
        <dbReference type="HAMAP-Rule" id="MF_02090"/>
    </source>
</evidence>
<feature type="binding site" evidence="7">
    <location>
        <position position="431"/>
    </location>
    <ligand>
        <name>deamido-NAD(+)</name>
        <dbReference type="ChEBI" id="CHEBI:58437"/>
        <note>ligand shared between two neighboring subunits</note>
    </ligand>
</feature>
<dbReference type="InterPro" id="IPR036526">
    <property type="entry name" value="C-N_Hydrolase_sf"/>
</dbReference>
<dbReference type="Pfam" id="PF02540">
    <property type="entry name" value="NAD_synthase"/>
    <property type="match status" value="1"/>
</dbReference>
<dbReference type="GO" id="GO:0005737">
    <property type="term" value="C:cytoplasm"/>
    <property type="evidence" value="ECO:0007669"/>
    <property type="project" value="InterPro"/>
</dbReference>
<feature type="active site" description="Proton acceptor; for glutaminase activity" evidence="7">
    <location>
        <position position="58"/>
    </location>
</feature>
<evidence type="ECO:0000256" key="3">
    <source>
        <dbReference type="ARBA" id="ARBA00022598"/>
    </source>
</evidence>
<feature type="binding site" evidence="7">
    <location>
        <position position="216"/>
    </location>
    <ligand>
        <name>L-glutamine</name>
        <dbReference type="ChEBI" id="CHEBI:58359"/>
    </ligand>
</feature>
<dbReference type="GO" id="GO:0003952">
    <property type="term" value="F:NAD+ synthase (glutamine-hydrolyzing) activity"/>
    <property type="evidence" value="ECO:0007669"/>
    <property type="project" value="UniProtKB-UniRule"/>
</dbReference>
<dbReference type="GO" id="GO:0009435">
    <property type="term" value="P:NAD+ biosynthetic process"/>
    <property type="evidence" value="ECO:0007669"/>
    <property type="project" value="UniProtKB-UniRule"/>
</dbReference>
<feature type="binding site" evidence="7">
    <location>
        <position position="210"/>
    </location>
    <ligand>
        <name>L-glutamine</name>
        <dbReference type="ChEBI" id="CHEBI:58359"/>
    </ligand>
</feature>
<dbReference type="CDD" id="cd07570">
    <property type="entry name" value="GAT_Gln-NAD-synth"/>
    <property type="match status" value="1"/>
</dbReference>
<keyword evidence="6 7" id="KW-0520">NAD</keyword>
<feature type="binding site" evidence="7">
    <location>
        <position position="402"/>
    </location>
    <ligand>
        <name>deamido-NAD(+)</name>
        <dbReference type="ChEBI" id="CHEBI:58437"/>
        <note>ligand shared between two neighboring subunits</note>
    </ligand>
</feature>
<dbReference type="CDD" id="cd00553">
    <property type="entry name" value="NAD_synthase"/>
    <property type="match status" value="1"/>
</dbReference>
<dbReference type="eggNOG" id="COG0388">
    <property type="taxonomic scope" value="Bacteria"/>
</dbReference>
<dbReference type="KEGG" id="pmt:PMT_1461"/>
<dbReference type="eggNOG" id="COG0171">
    <property type="taxonomic scope" value="Bacteria"/>
</dbReference>
<evidence type="ECO:0000259" key="10">
    <source>
        <dbReference type="PROSITE" id="PS50263"/>
    </source>
</evidence>
<dbReference type="SUPFAM" id="SSF52402">
    <property type="entry name" value="Adenine nucleotide alpha hydrolases-like"/>
    <property type="match status" value="1"/>
</dbReference>
<dbReference type="Pfam" id="PF00795">
    <property type="entry name" value="CN_hydrolase"/>
    <property type="match status" value="1"/>
</dbReference>
<feature type="binding site" evidence="7">
    <location>
        <position position="139"/>
    </location>
    <ligand>
        <name>L-glutamine</name>
        <dbReference type="ChEBI" id="CHEBI:58359"/>
    </ligand>
</feature>
<comment type="similarity">
    <text evidence="9">Belongs to the NAD synthetase family.</text>
</comment>
<dbReference type="NCBIfam" id="TIGR00552">
    <property type="entry name" value="nadE"/>
    <property type="match status" value="1"/>
</dbReference>
<evidence type="ECO:0000256" key="6">
    <source>
        <dbReference type="ARBA" id="ARBA00023027"/>
    </source>
</evidence>
<name>Q7V5T3_PROMM</name>
<keyword evidence="3 7" id="KW-0436">Ligase</keyword>
<evidence type="ECO:0000256" key="4">
    <source>
        <dbReference type="ARBA" id="ARBA00022741"/>
    </source>
</evidence>
<evidence type="ECO:0000256" key="5">
    <source>
        <dbReference type="ARBA" id="ARBA00022840"/>
    </source>
</evidence>
<dbReference type="InterPro" id="IPR014729">
    <property type="entry name" value="Rossmann-like_a/b/a_fold"/>
</dbReference>
<evidence type="ECO:0000256" key="1">
    <source>
        <dbReference type="ARBA" id="ARBA00005188"/>
    </source>
</evidence>
<dbReference type="PANTHER" id="PTHR23090:SF9">
    <property type="entry name" value="GLUTAMINE-DEPENDENT NAD(+) SYNTHETASE"/>
    <property type="match status" value="1"/>
</dbReference>
<dbReference type="Gene3D" id="3.40.50.620">
    <property type="entry name" value="HUPs"/>
    <property type="match status" value="1"/>
</dbReference>
<feature type="domain" description="CN hydrolase" evidence="10">
    <location>
        <begin position="18"/>
        <end position="282"/>
    </location>
</feature>
<dbReference type="PANTHER" id="PTHR23090">
    <property type="entry name" value="NH 3 /GLUTAMINE-DEPENDENT NAD + SYNTHETASE"/>
    <property type="match status" value="1"/>
</dbReference>
<reference evidence="11 12" key="1">
    <citation type="journal article" date="2003" name="Nature">
        <title>Genome divergence in two Prochlorococcus ecotypes reflects oceanic niche differentiation.</title>
        <authorList>
            <person name="Rocap G."/>
            <person name="Larimer F.W."/>
            <person name="Lamerdin J.E."/>
            <person name="Malfatti S."/>
            <person name="Chain P."/>
            <person name="Ahlgren N.A."/>
            <person name="Arellano A."/>
            <person name="Coleman M."/>
            <person name="Hauser L."/>
            <person name="Hess W.R."/>
            <person name="Johnson Z.I."/>
            <person name="Land M.L."/>
            <person name="Lindell D."/>
            <person name="Post A.F."/>
            <person name="Regala W."/>
            <person name="Shah M."/>
            <person name="Shaw S.L."/>
            <person name="Steglich C."/>
            <person name="Sullivan M.B."/>
            <person name="Ting C.S."/>
            <person name="Tolonen A."/>
            <person name="Webb E.A."/>
            <person name="Zinser E.R."/>
            <person name="Chisholm S.W."/>
        </authorList>
    </citation>
    <scope>NUCLEOTIDE SEQUENCE [LARGE SCALE GENOMIC DNA]</scope>
    <source>
        <strain evidence="12">MIT 9313</strain>
    </source>
</reference>
<keyword evidence="12" id="KW-1185">Reference proteome</keyword>
<dbReference type="EMBL" id="BX548175">
    <property type="protein sequence ID" value="CAE21636.1"/>
    <property type="molecule type" value="Genomic_DNA"/>
</dbReference>
<dbReference type="Proteomes" id="UP000001423">
    <property type="component" value="Chromosome"/>
</dbReference>
<accession>Q7V5T3</accession>
<dbReference type="GO" id="GO:0008795">
    <property type="term" value="F:NAD+ synthase activity"/>
    <property type="evidence" value="ECO:0007669"/>
    <property type="project" value="UniProtKB-UniRule"/>
</dbReference>
<feature type="binding site" evidence="7">
    <location>
        <position position="426"/>
    </location>
    <ligand>
        <name>ATP</name>
        <dbReference type="ChEBI" id="CHEBI:30616"/>
    </ligand>
</feature>
<dbReference type="GO" id="GO:0005524">
    <property type="term" value="F:ATP binding"/>
    <property type="evidence" value="ECO:0007669"/>
    <property type="project" value="UniProtKB-UniRule"/>
</dbReference>
<comment type="pathway">
    <text evidence="1 7 8">Cofactor biosynthesis; NAD(+) biosynthesis; NAD(+) from deamido-NAD(+) (L-Gln route): step 1/1.</text>
</comment>